<evidence type="ECO:0000256" key="6">
    <source>
        <dbReference type="RuleBase" id="RU000488"/>
    </source>
</evidence>
<dbReference type="EMBL" id="VEPZ02001133">
    <property type="protein sequence ID" value="KAE8692435.1"/>
    <property type="molecule type" value="Genomic_DNA"/>
</dbReference>
<protein>
    <submittedName>
        <fullName evidence="7">BEL1-like homeodomain protein 9-like</fullName>
    </submittedName>
</protein>
<sequence length="401" mass="44885">MARGFGIINEEWCRAFWKGNMVTVAHRLPYSSVNFYAYERYKSRLQSTLGLENRRGHVRADPFVLFVGATFAIDLVRRRMQLQGAAGRACVHETGLLATFQHIIQSEGLCGLYRGVLPEYYKVVHGVGIVFMTYETLQMFLSSVRTDYWLHLELPVESNSSQAMIEGCRVWHEQGGPLDVIHSDITLQQVLGEVVSIRCMRVESNHGIYSQAGKISSHDEKAVKITIPSLSKVSMAIIGLGRTESTFHIREDRVICILRSRSTCLSTCCIWSLGCRLPLPHWQYKNLVTTKMIARESTYVAYLPRSKFLGIGFLFLLNISGSGVGLPYRGAIDIGQDKGTAFSPQRNSGAFGIDGKVASLSAIPLMDMKESFTKVTVRTYCKRKHSVNPITVVKGRMTNLS</sequence>
<dbReference type="GO" id="GO:0016020">
    <property type="term" value="C:membrane"/>
    <property type="evidence" value="ECO:0007669"/>
    <property type="project" value="UniProtKB-SubCell"/>
</dbReference>
<evidence type="ECO:0000256" key="3">
    <source>
        <dbReference type="ARBA" id="ARBA00022737"/>
    </source>
</evidence>
<keyword evidence="8" id="KW-1185">Reference proteome</keyword>
<gene>
    <name evidence="7" type="ORF">F3Y22_tig00110833pilonHSYRG00049</name>
</gene>
<proteinExistence type="inferred from homology"/>
<dbReference type="Gene3D" id="1.50.40.10">
    <property type="entry name" value="Mitochondrial carrier domain"/>
    <property type="match status" value="1"/>
</dbReference>
<accession>A0A6A2ZNG5</accession>
<reference evidence="7" key="1">
    <citation type="submission" date="2019-09" db="EMBL/GenBank/DDBJ databases">
        <title>Draft genome information of white flower Hibiscus syriacus.</title>
        <authorList>
            <person name="Kim Y.-M."/>
        </authorList>
    </citation>
    <scope>NUCLEOTIDE SEQUENCE [LARGE SCALE GENOMIC DNA]</scope>
    <source>
        <strain evidence="7">YM2019G1</strain>
    </source>
</reference>
<name>A0A6A2ZNG5_HIBSY</name>
<comment type="subcellular location">
    <subcellularLocation>
        <location evidence="1">Membrane</location>
        <topology evidence="1">Multi-pass membrane protein</topology>
    </subcellularLocation>
</comment>
<evidence type="ECO:0000256" key="2">
    <source>
        <dbReference type="ARBA" id="ARBA00022692"/>
    </source>
</evidence>
<dbReference type="GO" id="GO:0003677">
    <property type="term" value="F:DNA binding"/>
    <property type="evidence" value="ECO:0007669"/>
    <property type="project" value="UniProtKB-KW"/>
</dbReference>
<feature type="repeat" description="Solcar" evidence="5">
    <location>
        <begin position="48"/>
        <end position="140"/>
    </location>
</feature>
<organism evidence="7 8">
    <name type="scientific">Hibiscus syriacus</name>
    <name type="common">Rose of Sharon</name>
    <dbReference type="NCBI Taxonomy" id="106335"/>
    <lineage>
        <taxon>Eukaryota</taxon>
        <taxon>Viridiplantae</taxon>
        <taxon>Streptophyta</taxon>
        <taxon>Embryophyta</taxon>
        <taxon>Tracheophyta</taxon>
        <taxon>Spermatophyta</taxon>
        <taxon>Magnoliopsida</taxon>
        <taxon>eudicotyledons</taxon>
        <taxon>Gunneridae</taxon>
        <taxon>Pentapetalae</taxon>
        <taxon>rosids</taxon>
        <taxon>malvids</taxon>
        <taxon>Malvales</taxon>
        <taxon>Malvaceae</taxon>
        <taxon>Malvoideae</taxon>
        <taxon>Hibiscus</taxon>
    </lineage>
</organism>
<keyword evidence="3" id="KW-0677">Repeat</keyword>
<keyword evidence="6" id="KW-0813">Transport</keyword>
<keyword evidence="2 5" id="KW-0812">Transmembrane</keyword>
<dbReference type="InterPro" id="IPR018108">
    <property type="entry name" value="MCP_transmembrane"/>
</dbReference>
<comment type="caution">
    <text evidence="7">The sequence shown here is derived from an EMBL/GenBank/DDBJ whole genome shotgun (WGS) entry which is preliminary data.</text>
</comment>
<comment type="similarity">
    <text evidence="6">Belongs to the mitochondrial carrier (TC 2.A.29) family.</text>
</comment>
<evidence type="ECO:0000256" key="5">
    <source>
        <dbReference type="PROSITE-ProRule" id="PRU00282"/>
    </source>
</evidence>
<dbReference type="Proteomes" id="UP000436088">
    <property type="component" value="Unassembled WGS sequence"/>
</dbReference>
<dbReference type="InterPro" id="IPR023395">
    <property type="entry name" value="MCP_dom_sf"/>
</dbReference>
<dbReference type="SUPFAM" id="SSF103506">
    <property type="entry name" value="Mitochondrial carrier"/>
    <property type="match status" value="1"/>
</dbReference>
<dbReference type="PANTHER" id="PTHR24089">
    <property type="entry name" value="SOLUTE CARRIER FAMILY 25"/>
    <property type="match status" value="1"/>
</dbReference>
<evidence type="ECO:0000256" key="1">
    <source>
        <dbReference type="ARBA" id="ARBA00004141"/>
    </source>
</evidence>
<dbReference type="AlphaFoldDB" id="A0A6A2ZNG5"/>
<dbReference type="PROSITE" id="PS50920">
    <property type="entry name" value="SOLCAR"/>
    <property type="match status" value="1"/>
</dbReference>
<keyword evidence="4 5" id="KW-0472">Membrane</keyword>
<dbReference type="Pfam" id="PF00153">
    <property type="entry name" value="Mito_carr"/>
    <property type="match status" value="2"/>
</dbReference>
<evidence type="ECO:0000313" key="7">
    <source>
        <dbReference type="EMBL" id="KAE8692435.1"/>
    </source>
</evidence>
<evidence type="ECO:0000256" key="4">
    <source>
        <dbReference type="ARBA" id="ARBA00023136"/>
    </source>
</evidence>
<evidence type="ECO:0000313" key="8">
    <source>
        <dbReference type="Proteomes" id="UP000436088"/>
    </source>
</evidence>